<dbReference type="Proteomes" id="UP000314294">
    <property type="component" value="Unassembled WGS sequence"/>
</dbReference>
<name>A0A4Z2H6C4_9TELE</name>
<protein>
    <submittedName>
        <fullName evidence="1">Uncharacterized protein</fullName>
    </submittedName>
</protein>
<comment type="caution">
    <text evidence="1">The sequence shown here is derived from an EMBL/GenBank/DDBJ whole genome shotgun (WGS) entry which is preliminary data.</text>
</comment>
<keyword evidence="2" id="KW-1185">Reference proteome</keyword>
<evidence type="ECO:0000313" key="2">
    <source>
        <dbReference type="Proteomes" id="UP000314294"/>
    </source>
</evidence>
<gene>
    <name evidence="1" type="ORF">EYF80_028326</name>
</gene>
<evidence type="ECO:0000313" key="1">
    <source>
        <dbReference type="EMBL" id="TNN61447.1"/>
    </source>
</evidence>
<reference evidence="1 2" key="1">
    <citation type="submission" date="2019-03" db="EMBL/GenBank/DDBJ databases">
        <title>First draft genome of Liparis tanakae, snailfish: a comprehensive survey of snailfish specific genes.</title>
        <authorList>
            <person name="Kim W."/>
            <person name="Song I."/>
            <person name="Jeong J.-H."/>
            <person name="Kim D."/>
            <person name="Kim S."/>
            <person name="Ryu S."/>
            <person name="Song J.Y."/>
            <person name="Lee S.K."/>
        </authorList>
    </citation>
    <scope>NUCLEOTIDE SEQUENCE [LARGE SCALE GENOMIC DNA]</scope>
    <source>
        <tissue evidence="1">Muscle</tissue>
    </source>
</reference>
<dbReference type="EMBL" id="SRLO01000315">
    <property type="protein sequence ID" value="TNN61447.1"/>
    <property type="molecule type" value="Genomic_DNA"/>
</dbReference>
<sequence>MEKLLEGEGISPKTDKAKLQWTVAEEEEGLSHQLIVAACDEAVQTYIDRCFKGRWGHVVVLHGHHGLIAHLGEEEGSCPSTQCGLAGAGLVLDIPQARRSVLQAEAGTDGTMKQGEVDEMVQPQVYLVNNNNNNNNNNKALQCQRKPETSIVGWDAGALYLVLLSRADLLWISCLD</sequence>
<organism evidence="1 2">
    <name type="scientific">Liparis tanakae</name>
    <name type="common">Tanaka's snailfish</name>
    <dbReference type="NCBI Taxonomy" id="230148"/>
    <lineage>
        <taxon>Eukaryota</taxon>
        <taxon>Metazoa</taxon>
        <taxon>Chordata</taxon>
        <taxon>Craniata</taxon>
        <taxon>Vertebrata</taxon>
        <taxon>Euteleostomi</taxon>
        <taxon>Actinopterygii</taxon>
        <taxon>Neopterygii</taxon>
        <taxon>Teleostei</taxon>
        <taxon>Neoteleostei</taxon>
        <taxon>Acanthomorphata</taxon>
        <taxon>Eupercaria</taxon>
        <taxon>Perciformes</taxon>
        <taxon>Cottioidei</taxon>
        <taxon>Cottales</taxon>
        <taxon>Liparidae</taxon>
        <taxon>Liparis</taxon>
    </lineage>
</organism>
<proteinExistence type="predicted"/>
<dbReference type="AlphaFoldDB" id="A0A4Z2H6C4"/>
<accession>A0A4Z2H6C4</accession>